<sequence>MRRGLLWLPFALFALLFGVVVFGLRAPADRTIHSAMVGKELPAFALPGIIQTKPGLDSALFHKGKPRLLNVFASWCIPCVAEAPNLMRLKTMGVPIDAIAIRDTGPAIEGFLRRNGDPYERIGDDKVSAVQLSLGSSGVPETFVVDGRGRIVQQHIGDIREEDIPALLAALQGAK</sequence>
<evidence type="ECO:0000259" key="5">
    <source>
        <dbReference type="PROSITE" id="PS51352"/>
    </source>
</evidence>
<accession>A0ABU9XXJ8</accession>
<keyword evidence="2" id="KW-0201">Cytochrome c-type biogenesis</keyword>
<dbReference type="PANTHER" id="PTHR42852">
    <property type="entry name" value="THIOL:DISULFIDE INTERCHANGE PROTEIN DSBE"/>
    <property type="match status" value="1"/>
</dbReference>
<evidence type="ECO:0000256" key="2">
    <source>
        <dbReference type="ARBA" id="ARBA00022748"/>
    </source>
</evidence>
<dbReference type="Proteomes" id="UP001419910">
    <property type="component" value="Unassembled WGS sequence"/>
</dbReference>
<proteinExistence type="predicted"/>
<comment type="caution">
    <text evidence="6">The sequence shown here is derived from an EMBL/GenBank/DDBJ whole genome shotgun (WGS) entry which is preliminary data.</text>
</comment>
<feature type="domain" description="Thioredoxin" evidence="5">
    <location>
        <begin position="35"/>
        <end position="173"/>
    </location>
</feature>
<evidence type="ECO:0000313" key="6">
    <source>
        <dbReference type="EMBL" id="MEN2788292.1"/>
    </source>
</evidence>
<dbReference type="PROSITE" id="PS51352">
    <property type="entry name" value="THIOREDOXIN_2"/>
    <property type="match status" value="1"/>
</dbReference>
<reference evidence="6 7" key="1">
    <citation type="submission" date="2024-05" db="EMBL/GenBank/DDBJ databases">
        <authorList>
            <person name="Liu Q."/>
            <person name="Xin Y.-H."/>
        </authorList>
    </citation>
    <scope>NUCLEOTIDE SEQUENCE [LARGE SCALE GENOMIC DNA]</scope>
    <source>
        <strain evidence="6 7">CGMCC 1.10181</strain>
    </source>
</reference>
<dbReference type="InterPro" id="IPR013740">
    <property type="entry name" value="Redoxin"/>
</dbReference>
<keyword evidence="3" id="KW-1015">Disulfide bond</keyword>
<evidence type="ECO:0000256" key="3">
    <source>
        <dbReference type="ARBA" id="ARBA00023157"/>
    </source>
</evidence>
<evidence type="ECO:0000256" key="4">
    <source>
        <dbReference type="ARBA" id="ARBA00023284"/>
    </source>
</evidence>
<dbReference type="PANTHER" id="PTHR42852:SF6">
    <property type="entry name" value="THIOL:DISULFIDE INTERCHANGE PROTEIN DSBE"/>
    <property type="match status" value="1"/>
</dbReference>
<name>A0ABU9XXJ8_9SPHN</name>
<evidence type="ECO:0000256" key="1">
    <source>
        <dbReference type="ARBA" id="ARBA00004196"/>
    </source>
</evidence>
<protein>
    <submittedName>
        <fullName evidence="6">Redoxin family protein</fullName>
    </submittedName>
</protein>
<dbReference type="EMBL" id="JBDIME010000001">
    <property type="protein sequence ID" value="MEN2788292.1"/>
    <property type="molecule type" value="Genomic_DNA"/>
</dbReference>
<gene>
    <name evidence="6" type="ORF">ABC974_01525</name>
</gene>
<dbReference type="InterPro" id="IPR013766">
    <property type="entry name" value="Thioredoxin_domain"/>
</dbReference>
<dbReference type="InterPro" id="IPR036249">
    <property type="entry name" value="Thioredoxin-like_sf"/>
</dbReference>
<comment type="subcellular location">
    <subcellularLocation>
        <location evidence="1">Cell envelope</location>
    </subcellularLocation>
</comment>
<dbReference type="RefSeq" id="WP_343887913.1">
    <property type="nucleotide sequence ID" value="NZ_BAAAEH010000005.1"/>
</dbReference>
<dbReference type="Gene3D" id="3.40.30.10">
    <property type="entry name" value="Glutaredoxin"/>
    <property type="match status" value="1"/>
</dbReference>
<organism evidence="6 7">
    <name type="scientific">Sphingomonas oligophenolica</name>
    <dbReference type="NCBI Taxonomy" id="301154"/>
    <lineage>
        <taxon>Bacteria</taxon>
        <taxon>Pseudomonadati</taxon>
        <taxon>Pseudomonadota</taxon>
        <taxon>Alphaproteobacteria</taxon>
        <taxon>Sphingomonadales</taxon>
        <taxon>Sphingomonadaceae</taxon>
        <taxon>Sphingomonas</taxon>
    </lineage>
</organism>
<keyword evidence="4" id="KW-0676">Redox-active center</keyword>
<dbReference type="InterPro" id="IPR050553">
    <property type="entry name" value="Thioredoxin_ResA/DsbE_sf"/>
</dbReference>
<dbReference type="Pfam" id="PF08534">
    <property type="entry name" value="Redoxin"/>
    <property type="match status" value="1"/>
</dbReference>
<evidence type="ECO:0000313" key="7">
    <source>
        <dbReference type="Proteomes" id="UP001419910"/>
    </source>
</evidence>
<dbReference type="SUPFAM" id="SSF52833">
    <property type="entry name" value="Thioredoxin-like"/>
    <property type="match status" value="1"/>
</dbReference>
<keyword evidence="7" id="KW-1185">Reference proteome</keyword>